<dbReference type="PANTHER" id="PTHR46696">
    <property type="entry name" value="P450, PUTATIVE (EUROFUNG)-RELATED"/>
    <property type="match status" value="1"/>
</dbReference>
<dbReference type="GO" id="GO:0016705">
    <property type="term" value="F:oxidoreductase activity, acting on paired donors, with incorporation or reduction of molecular oxygen"/>
    <property type="evidence" value="ECO:0007669"/>
    <property type="project" value="InterPro"/>
</dbReference>
<dbReference type="PRINTS" id="PR00359">
    <property type="entry name" value="BP450"/>
</dbReference>
<dbReference type="AlphaFoldDB" id="A0A1W6ZQH9"/>
<organism evidence="10 11">
    <name type="scientific">Pseudorhodoplanes sinuspersici</name>
    <dbReference type="NCBI Taxonomy" id="1235591"/>
    <lineage>
        <taxon>Bacteria</taxon>
        <taxon>Pseudomonadati</taxon>
        <taxon>Pseudomonadota</taxon>
        <taxon>Alphaproteobacteria</taxon>
        <taxon>Hyphomicrobiales</taxon>
        <taxon>Pseudorhodoplanes</taxon>
    </lineage>
</organism>
<comment type="cofactor">
    <cofactor evidence="1">
        <name>heme</name>
        <dbReference type="ChEBI" id="CHEBI:30413"/>
    </cofactor>
</comment>
<evidence type="ECO:0000256" key="7">
    <source>
        <dbReference type="ARBA" id="ARBA00023033"/>
    </source>
</evidence>
<evidence type="ECO:0000256" key="6">
    <source>
        <dbReference type="ARBA" id="ARBA00023004"/>
    </source>
</evidence>
<dbReference type="InterPro" id="IPR001128">
    <property type="entry name" value="Cyt_P450"/>
</dbReference>
<comment type="function">
    <text evidence="8">Cytochromes P450 are a group of heme-thiolate monooxygenases. They oxidize a variety of structurally unrelated compounds, including steroids, fatty acids, and xenobiotics.</text>
</comment>
<dbReference type="PRINTS" id="PR00385">
    <property type="entry name" value="P450"/>
</dbReference>
<dbReference type="Pfam" id="PF00067">
    <property type="entry name" value="p450"/>
    <property type="match status" value="1"/>
</dbReference>
<dbReference type="OrthoDB" id="9801155at2"/>
<keyword evidence="3 9" id="KW-0349">Heme</keyword>
<evidence type="ECO:0000256" key="3">
    <source>
        <dbReference type="ARBA" id="ARBA00022617"/>
    </source>
</evidence>
<dbReference type="RefSeq" id="WP_086087780.1">
    <property type="nucleotide sequence ID" value="NZ_CP021112.1"/>
</dbReference>
<evidence type="ECO:0000313" key="10">
    <source>
        <dbReference type="EMBL" id="ARP99370.1"/>
    </source>
</evidence>
<dbReference type="InterPro" id="IPR002397">
    <property type="entry name" value="Cyt_P450_B"/>
</dbReference>
<reference evidence="10 11" key="1">
    <citation type="submission" date="2017-05" db="EMBL/GenBank/DDBJ databases">
        <title>Full genome sequence of Pseudorhodoplanes sinuspersici.</title>
        <authorList>
            <person name="Dastgheib S.M.M."/>
            <person name="Shavandi M."/>
            <person name="Tirandaz H."/>
        </authorList>
    </citation>
    <scope>NUCLEOTIDE SEQUENCE [LARGE SCALE GENOMIC DNA]</scope>
    <source>
        <strain evidence="10 11">RIPI110</strain>
    </source>
</reference>
<keyword evidence="4 9" id="KW-0479">Metal-binding</keyword>
<dbReference type="InterPro" id="IPR036396">
    <property type="entry name" value="Cyt_P450_sf"/>
</dbReference>
<dbReference type="GO" id="GO:0020037">
    <property type="term" value="F:heme binding"/>
    <property type="evidence" value="ECO:0007669"/>
    <property type="project" value="InterPro"/>
</dbReference>
<comment type="similarity">
    <text evidence="2 9">Belongs to the cytochrome P450 family.</text>
</comment>
<keyword evidence="5 9" id="KW-0560">Oxidoreductase</keyword>
<evidence type="ECO:0000256" key="5">
    <source>
        <dbReference type="ARBA" id="ARBA00023002"/>
    </source>
</evidence>
<dbReference type="Proteomes" id="UP000194137">
    <property type="component" value="Chromosome"/>
</dbReference>
<dbReference type="Gene3D" id="1.10.630.10">
    <property type="entry name" value="Cytochrome P450"/>
    <property type="match status" value="1"/>
</dbReference>
<dbReference type="STRING" id="1235591.CAK95_09955"/>
<evidence type="ECO:0000256" key="1">
    <source>
        <dbReference type="ARBA" id="ARBA00001971"/>
    </source>
</evidence>
<dbReference type="KEGG" id="psin:CAK95_09955"/>
<dbReference type="SUPFAM" id="SSF48264">
    <property type="entry name" value="Cytochrome P450"/>
    <property type="match status" value="1"/>
</dbReference>
<dbReference type="GO" id="GO:0005506">
    <property type="term" value="F:iron ion binding"/>
    <property type="evidence" value="ECO:0007669"/>
    <property type="project" value="InterPro"/>
</dbReference>
<dbReference type="PROSITE" id="PS00086">
    <property type="entry name" value="CYTOCHROME_P450"/>
    <property type="match status" value="1"/>
</dbReference>
<keyword evidence="11" id="KW-1185">Reference proteome</keyword>
<evidence type="ECO:0000256" key="4">
    <source>
        <dbReference type="ARBA" id="ARBA00022723"/>
    </source>
</evidence>
<name>A0A1W6ZQH9_9HYPH</name>
<dbReference type="CDD" id="cd11078">
    <property type="entry name" value="CYP130-like"/>
    <property type="match status" value="1"/>
</dbReference>
<keyword evidence="7 9" id="KW-0503">Monooxygenase</keyword>
<evidence type="ECO:0000256" key="8">
    <source>
        <dbReference type="ARBA" id="ARBA00043906"/>
    </source>
</evidence>
<protein>
    <submittedName>
        <fullName evidence="10">Uncharacterized protein</fullName>
    </submittedName>
</protein>
<accession>A0A1W6ZQH9</accession>
<proteinExistence type="inferred from homology"/>
<keyword evidence="6 9" id="KW-0408">Iron</keyword>
<evidence type="ECO:0000256" key="9">
    <source>
        <dbReference type="RuleBase" id="RU000461"/>
    </source>
</evidence>
<evidence type="ECO:0000256" key="2">
    <source>
        <dbReference type="ARBA" id="ARBA00010617"/>
    </source>
</evidence>
<dbReference type="InterPro" id="IPR017972">
    <property type="entry name" value="Cyt_P450_CS"/>
</dbReference>
<sequence>MTTVMDADLERITAQFDPLSEDYLADPYPHISEARGVAPVFYSEKLDHWVVTRYDLIRQIFLNPQIFSAANANSPVLPPCPRAAKALEEGGFRYVPTMTNVDPPAHTRVRRIANAAFTPKRVAELENFIRETTIRFCNERFQNGRADLVRDLAWELPVLVLFRILGIGDDQVPRVKKGSWNRILFIYGRPRSEADQVSAAEGLAEFWRYAEALVEERTREPRDDFTSALTWATDSDGQRLTREEAATLVLNLLFAGHETTTGLLGNSFNRLLGDRDAWQAIRADPTLIPNAVEEVLRLDSSVIAWRRRTTQATSIADVPIPPNAKLLLLLASANRDPEVFPDPDRFDIRRPNAKDHLSFGHGVHLCLGRPLARLQAKVVLEEVSARFPSMRLSPDVTLEFPPNVSFRGPLSLPVVWNT</sequence>
<evidence type="ECO:0000313" key="11">
    <source>
        <dbReference type="Proteomes" id="UP000194137"/>
    </source>
</evidence>
<dbReference type="EMBL" id="CP021112">
    <property type="protein sequence ID" value="ARP99370.1"/>
    <property type="molecule type" value="Genomic_DNA"/>
</dbReference>
<gene>
    <name evidence="10" type="ORF">CAK95_09955</name>
</gene>
<dbReference type="FunFam" id="1.10.630.10:FF:000018">
    <property type="entry name" value="Cytochrome P450 monooxygenase"/>
    <property type="match status" value="1"/>
</dbReference>
<dbReference type="PANTHER" id="PTHR46696:SF1">
    <property type="entry name" value="CYTOCHROME P450 YJIB-RELATED"/>
    <property type="match status" value="1"/>
</dbReference>
<dbReference type="GO" id="GO:0004497">
    <property type="term" value="F:monooxygenase activity"/>
    <property type="evidence" value="ECO:0007669"/>
    <property type="project" value="UniProtKB-KW"/>
</dbReference>